<organism evidence="1 2">
    <name type="scientific">Ornithinibacter aureus</name>
    <dbReference type="NCBI Taxonomy" id="622664"/>
    <lineage>
        <taxon>Bacteria</taxon>
        <taxon>Bacillati</taxon>
        <taxon>Actinomycetota</taxon>
        <taxon>Actinomycetes</taxon>
        <taxon>Micrococcales</taxon>
        <taxon>Intrasporangiaceae</taxon>
        <taxon>Ornithinibacter</taxon>
    </lineage>
</organism>
<dbReference type="Proteomes" id="UP001500390">
    <property type="component" value="Unassembled WGS sequence"/>
</dbReference>
<dbReference type="RefSeq" id="WP_159899523.1">
    <property type="nucleotide sequence ID" value="NZ_BAABFX010000053.1"/>
</dbReference>
<evidence type="ECO:0000313" key="2">
    <source>
        <dbReference type="Proteomes" id="UP001500390"/>
    </source>
</evidence>
<evidence type="ECO:0000313" key="1">
    <source>
        <dbReference type="EMBL" id="GAA4403906.1"/>
    </source>
</evidence>
<dbReference type="EMBL" id="BAABFX010000053">
    <property type="protein sequence ID" value="GAA4403906.1"/>
    <property type="molecule type" value="Genomic_DNA"/>
</dbReference>
<sequence length="120" mass="12718">MAATEASVRAQLDDLSLRVTHLADDIGRVSGAWARSDLASALANCQGLINTLTAVQDVAITRLAAIEEEWLEDGLVVESRRAPGHIALDAPDVVAGALRVSHLQAQRRVCGSPRIVEVVS</sequence>
<accession>A0ABP8KCK1</accession>
<gene>
    <name evidence="1" type="ORF">GCM10023153_34270</name>
</gene>
<protein>
    <submittedName>
        <fullName evidence="1">Uncharacterized protein</fullName>
    </submittedName>
</protein>
<proteinExistence type="predicted"/>
<name>A0ABP8KCK1_9MICO</name>
<reference evidence="2" key="1">
    <citation type="journal article" date="2019" name="Int. J. Syst. Evol. Microbiol.">
        <title>The Global Catalogue of Microorganisms (GCM) 10K type strain sequencing project: providing services to taxonomists for standard genome sequencing and annotation.</title>
        <authorList>
            <consortium name="The Broad Institute Genomics Platform"/>
            <consortium name="The Broad Institute Genome Sequencing Center for Infectious Disease"/>
            <person name="Wu L."/>
            <person name="Ma J."/>
        </authorList>
    </citation>
    <scope>NUCLEOTIDE SEQUENCE [LARGE SCALE GENOMIC DNA]</scope>
    <source>
        <strain evidence="2">JCM 17738</strain>
    </source>
</reference>
<keyword evidence="2" id="KW-1185">Reference proteome</keyword>
<comment type="caution">
    <text evidence="1">The sequence shown here is derived from an EMBL/GenBank/DDBJ whole genome shotgun (WGS) entry which is preliminary data.</text>
</comment>